<gene>
    <name evidence="1" type="ORF">JKILLFL_G5186</name>
</gene>
<proteinExistence type="predicted"/>
<organism evidence="1 2">
    <name type="scientific">Tilletia laevis</name>
    <dbReference type="NCBI Taxonomy" id="157183"/>
    <lineage>
        <taxon>Eukaryota</taxon>
        <taxon>Fungi</taxon>
        <taxon>Dikarya</taxon>
        <taxon>Basidiomycota</taxon>
        <taxon>Ustilaginomycotina</taxon>
        <taxon>Exobasidiomycetes</taxon>
        <taxon>Tilletiales</taxon>
        <taxon>Tilletiaceae</taxon>
        <taxon>Tilletia</taxon>
    </lineage>
</organism>
<accession>A0A9N8M9T2</accession>
<dbReference type="AlphaFoldDB" id="A0A9N8M9T2"/>
<comment type="caution">
    <text evidence="1">The sequence shown here is derived from an EMBL/GenBank/DDBJ whole genome shotgun (WGS) entry which is preliminary data.</text>
</comment>
<dbReference type="Proteomes" id="UP000836404">
    <property type="component" value="Unassembled WGS sequence"/>
</dbReference>
<evidence type="ECO:0000313" key="2">
    <source>
        <dbReference type="Proteomes" id="UP000836404"/>
    </source>
</evidence>
<reference evidence="1 2" key="1">
    <citation type="submission" date="2020-10" db="EMBL/GenBank/DDBJ databases">
        <authorList>
            <person name="Sedaghatjoo S."/>
        </authorList>
    </citation>
    <scope>NUCLEOTIDE SEQUENCE [LARGE SCALE GENOMIC DNA]</scope>
    <source>
        <strain evidence="1 2">LLFL</strain>
    </source>
</reference>
<dbReference type="EMBL" id="CAJHJF010008134">
    <property type="protein sequence ID" value="CAD6965506.1"/>
    <property type="molecule type" value="Genomic_DNA"/>
</dbReference>
<sequence length="133" mass="15411">MHGRSSWYSVLSTRREDGGEVSLSRHDQKRHHQHVFTGAVLTNFVRTLLAWKKTETFQIKMTWTRLGLPFSTSRLMRKEDPVRIGHPLPPPFVAFRPISRELQRLDLPICPVLSRSAPTRAVTAVRWQGRQSQ</sequence>
<protein>
    <submittedName>
        <fullName evidence="1">Uncharacterized protein</fullName>
    </submittedName>
</protein>
<keyword evidence="2" id="KW-1185">Reference proteome</keyword>
<name>A0A9N8M9T2_9BASI</name>
<evidence type="ECO:0000313" key="1">
    <source>
        <dbReference type="EMBL" id="CAD6965506.1"/>
    </source>
</evidence>